<gene>
    <name evidence="2" type="ORF">Glove_372g21</name>
</gene>
<dbReference type="OrthoDB" id="2435836at2759"/>
<keyword evidence="3" id="KW-1185">Reference proteome</keyword>
<name>A0A397H6E8_9GLOM</name>
<dbReference type="InterPro" id="IPR006571">
    <property type="entry name" value="TLDc_dom"/>
</dbReference>
<organism evidence="2 3">
    <name type="scientific">Diversispora epigaea</name>
    <dbReference type="NCBI Taxonomy" id="1348612"/>
    <lineage>
        <taxon>Eukaryota</taxon>
        <taxon>Fungi</taxon>
        <taxon>Fungi incertae sedis</taxon>
        <taxon>Mucoromycota</taxon>
        <taxon>Glomeromycotina</taxon>
        <taxon>Glomeromycetes</taxon>
        <taxon>Diversisporales</taxon>
        <taxon>Diversisporaceae</taxon>
        <taxon>Diversispora</taxon>
    </lineage>
</organism>
<protein>
    <recommendedName>
        <fullName evidence="1">TLDc domain-containing protein</fullName>
    </recommendedName>
</protein>
<dbReference type="AlphaFoldDB" id="A0A397H6E8"/>
<accession>A0A397H6E8</accession>
<sequence length="174" mass="20248">MISSWIDYKPTSYSLTNIPYEFELILRGSEDGFAPRTFWDICHGHDNTIVISKVQGTEEIIGGFNPLAWDKTKVGDFKTNNSFIFSFKDGKAQNSILSRIKKENSALHFHIYKDKVGPRFGKSEFMLRSCEFDFTKDCRNMCKKSKFYEKSLRKNYNTFSIIDYEVLKVVKKSS</sequence>
<proteinExistence type="predicted"/>
<feature type="domain" description="TLDc" evidence="1">
    <location>
        <begin position="1"/>
        <end position="170"/>
    </location>
</feature>
<dbReference type="EMBL" id="PQFF01000335">
    <property type="protein sequence ID" value="RHZ58651.1"/>
    <property type="molecule type" value="Genomic_DNA"/>
</dbReference>
<evidence type="ECO:0000313" key="3">
    <source>
        <dbReference type="Proteomes" id="UP000266861"/>
    </source>
</evidence>
<evidence type="ECO:0000259" key="1">
    <source>
        <dbReference type="PROSITE" id="PS51886"/>
    </source>
</evidence>
<dbReference type="Pfam" id="PF07534">
    <property type="entry name" value="TLD"/>
    <property type="match status" value="1"/>
</dbReference>
<evidence type="ECO:0000313" key="2">
    <source>
        <dbReference type="EMBL" id="RHZ58651.1"/>
    </source>
</evidence>
<dbReference type="PROSITE" id="PS51886">
    <property type="entry name" value="TLDC"/>
    <property type="match status" value="1"/>
</dbReference>
<reference evidence="2 3" key="1">
    <citation type="submission" date="2018-08" db="EMBL/GenBank/DDBJ databases">
        <title>Genome and evolution of the arbuscular mycorrhizal fungus Diversispora epigaea (formerly Glomus versiforme) and its bacterial endosymbionts.</title>
        <authorList>
            <person name="Sun X."/>
            <person name="Fei Z."/>
            <person name="Harrison M."/>
        </authorList>
    </citation>
    <scope>NUCLEOTIDE SEQUENCE [LARGE SCALE GENOMIC DNA]</scope>
    <source>
        <strain evidence="2 3">IT104</strain>
    </source>
</reference>
<comment type="caution">
    <text evidence="2">The sequence shown here is derived from an EMBL/GenBank/DDBJ whole genome shotgun (WGS) entry which is preliminary data.</text>
</comment>
<dbReference type="Proteomes" id="UP000266861">
    <property type="component" value="Unassembled WGS sequence"/>
</dbReference>